<accession>A0A9Q4Q2J6</accession>
<proteinExistence type="predicted"/>
<feature type="region of interest" description="Disordered" evidence="1">
    <location>
        <begin position="48"/>
        <end position="68"/>
    </location>
</feature>
<dbReference type="AlphaFoldDB" id="A0A9Q4Q2J6"/>
<dbReference type="RefSeq" id="WP_277525043.1">
    <property type="nucleotide sequence ID" value="NZ_JAMQOT010000015.1"/>
</dbReference>
<keyword evidence="3" id="KW-1185">Reference proteome</keyword>
<protein>
    <submittedName>
        <fullName evidence="2">Uncharacterized protein</fullName>
    </submittedName>
</protein>
<gene>
    <name evidence="2" type="ORF">NDI89_22710</name>
</gene>
<dbReference type="Proteomes" id="UP001154061">
    <property type="component" value="Unassembled WGS sequence"/>
</dbReference>
<sequence>MAELTLTLVQLALITGAAITLALLPGADLAKLGLAVLYRKAGISPAYAESVQEGDDVDPSEANGDESD</sequence>
<dbReference type="EMBL" id="JAMQOT010000015">
    <property type="protein sequence ID" value="MDF9748379.1"/>
    <property type="molecule type" value="Genomic_DNA"/>
</dbReference>
<evidence type="ECO:0000313" key="2">
    <source>
        <dbReference type="EMBL" id="MDF9748379.1"/>
    </source>
</evidence>
<evidence type="ECO:0000256" key="1">
    <source>
        <dbReference type="SAM" id="MobiDB-lite"/>
    </source>
</evidence>
<organism evidence="2 3">
    <name type="scientific">Natrinema salsiterrestre</name>
    <dbReference type="NCBI Taxonomy" id="2950540"/>
    <lineage>
        <taxon>Archaea</taxon>
        <taxon>Methanobacteriati</taxon>
        <taxon>Methanobacteriota</taxon>
        <taxon>Stenosarchaea group</taxon>
        <taxon>Halobacteria</taxon>
        <taxon>Halobacteriales</taxon>
        <taxon>Natrialbaceae</taxon>
        <taxon>Natrinema</taxon>
    </lineage>
</organism>
<name>A0A9Q4Q2J6_9EURY</name>
<reference evidence="2" key="1">
    <citation type="submission" date="2022-06" db="EMBL/GenBank/DDBJ databases">
        <title>Natrinema sp. a new haloarchaeum isolate from saline soil.</title>
        <authorList>
            <person name="Strakova D."/>
            <person name="Galisteo C."/>
            <person name="Sanchez-Porro C."/>
            <person name="Ventosa A."/>
        </authorList>
    </citation>
    <scope>NUCLEOTIDE SEQUENCE</scope>
    <source>
        <strain evidence="2">S1CR25-10</strain>
    </source>
</reference>
<comment type="caution">
    <text evidence="2">The sequence shown here is derived from an EMBL/GenBank/DDBJ whole genome shotgun (WGS) entry which is preliminary data.</text>
</comment>
<evidence type="ECO:0000313" key="3">
    <source>
        <dbReference type="Proteomes" id="UP001154061"/>
    </source>
</evidence>
<feature type="compositionally biased region" description="Acidic residues" evidence="1">
    <location>
        <begin position="52"/>
        <end position="68"/>
    </location>
</feature>